<dbReference type="PROSITE" id="PS50928">
    <property type="entry name" value="ABC_TM1"/>
    <property type="match status" value="1"/>
</dbReference>
<evidence type="ECO:0000256" key="8">
    <source>
        <dbReference type="ARBA" id="ARBA00023136"/>
    </source>
</evidence>
<dbReference type="CDD" id="cd06261">
    <property type="entry name" value="TM_PBP2"/>
    <property type="match status" value="1"/>
</dbReference>
<evidence type="ECO:0000256" key="2">
    <source>
        <dbReference type="ARBA" id="ARBA00007069"/>
    </source>
</evidence>
<feature type="transmembrane region" description="Helical" evidence="9">
    <location>
        <begin position="103"/>
        <end position="124"/>
    </location>
</feature>
<keyword evidence="12" id="KW-1185">Reference proteome</keyword>
<evidence type="ECO:0000259" key="10">
    <source>
        <dbReference type="PROSITE" id="PS50928"/>
    </source>
</evidence>
<comment type="subcellular location">
    <subcellularLocation>
        <location evidence="1 9">Cell membrane</location>
        <topology evidence="1 9">Multi-pass membrane protein</topology>
    </subcellularLocation>
</comment>
<dbReference type="NCBIfam" id="TIGR00974">
    <property type="entry name" value="3a0107s02c"/>
    <property type="match status" value="1"/>
</dbReference>
<evidence type="ECO:0000313" key="12">
    <source>
        <dbReference type="Proteomes" id="UP001211005"/>
    </source>
</evidence>
<dbReference type="Proteomes" id="UP001211005">
    <property type="component" value="Plasmid unnamed1"/>
</dbReference>
<keyword evidence="11" id="KW-0614">Plasmid</keyword>
<dbReference type="PANTHER" id="PTHR43470">
    <property type="entry name" value="PHOSPHATE TRANSPORT SYSTEM PERMEASE PROTEIN PSTA-RELATED"/>
    <property type="match status" value="1"/>
</dbReference>
<keyword evidence="5 9" id="KW-1003">Cell membrane</keyword>
<accession>A0ABY7LXB5</accession>
<comment type="caution">
    <text evidence="9">Lacks conserved residue(s) required for the propagation of feature annotation.</text>
</comment>
<dbReference type="EMBL" id="CP114768">
    <property type="protein sequence ID" value="WBA43915.1"/>
    <property type="molecule type" value="Genomic_DNA"/>
</dbReference>
<evidence type="ECO:0000256" key="1">
    <source>
        <dbReference type="ARBA" id="ARBA00004651"/>
    </source>
</evidence>
<feature type="transmembrane region" description="Helical" evidence="9">
    <location>
        <begin position="63"/>
        <end position="91"/>
    </location>
</feature>
<sequence length="284" mass="30137">MSSAARNRLFDRAFRVLGLLATLVSLLLLAGFLVDILHAGLGRLSWAFLGGLPSRFPARAGIYTALLGTVWIGAITALVAVPVGIAAGVYLEEYGAKSRWAALIEINITNLAGVPSIIYGLLGLEVFVRFAHLGPSVLAAGCTLALLILPLLIVTTREALRAVPRPLREASYALGATRWQTTWHQVLPAAAGGILTGLILALARAVGETAPLVVIGVLAYVPFTPAGPLDEFSALPVQIFNWIDRPQKAFGPNAAAAILVLLGITFALNGGAIYLRNRWRRHGR</sequence>
<evidence type="ECO:0000256" key="5">
    <source>
        <dbReference type="ARBA" id="ARBA00022475"/>
    </source>
</evidence>
<protein>
    <recommendedName>
        <fullName evidence="3 9">Phosphate transport system permease protein PstA</fullName>
    </recommendedName>
</protein>
<dbReference type="Gene3D" id="1.10.3720.10">
    <property type="entry name" value="MetI-like"/>
    <property type="match status" value="1"/>
</dbReference>
<dbReference type="SUPFAM" id="SSF161098">
    <property type="entry name" value="MetI-like"/>
    <property type="match status" value="1"/>
</dbReference>
<dbReference type="PANTHER" id="PTHR43470:SF5">
    <property type="entry name" value="PHOSPHATE TRANSPORT SYSTEM PERMEASE PROTEIN PSTA"/>
    <property type="match status" value="1"/>
</dbReference>
<evidence type="ECO:0000256" key="4">
    <source>
        <dbReference type="ARBA" id="ARBA00022448"/>
    </source>
</evidence>
<organism evidence="11 12">
    <name type="scientific">Hymenobacter canadensis</name>
    <dbReference type="NCBI Taxonomy" id="2999067"/>
    <lineage>
        <taxon>Bacteria</taxon>
        <taxon>Pseudomonadati</taxon>
        <taxon>Bacteroidota</taxon>
        <taxon>Cytophagia</taxon>
        <taxon>Cytophagales</taxon>
        <taxon>Hymenobacteraceae</taxon>
        <taxon>Hymenobacter</taxon>
    </lineage>
</organism>
<feature type="transmembrane region" description="Helical" evidence="9">
    <location>
        <begin position="186"/>
        <end position="206"/>
    </location>
</feature>
<keyword evidence="4" id="KW-0813">Transport</keyword>
<feature type="domain" description="ABC transmembrane type-1" evidence="10">
    <location>
        <begin position="66"/>
        <end position="272"/>
    </location>
</feature>
<keyword evidence="7 9" id="KW-1133">Transmembrane helix</keyword>
<reference evidence="11 12" key="1">
    <citation type="submission" date="2022-12" db="EMBL/GenBank/DDBJ databases">
        <title>Hymenobacter canadensis sp. nov. isolated from lake water of the Cambridge Bay, Canada.</title>
        <authorList>
            <person name="Kim W.H."/>
            <person name="Lee Y.M."/>
        </authorList>
    </citation>
    <scope>NUCLEOTIDE SEQUENCE [LARGE SCALE GENOMIC DNA]</scope>
    <source>
        <strain evidence="11 12">PAMC 29467</strain>
        <plasmid evidence="11 12">unnamed1</plasmid>
    </source>
</reference>
<feature type="transmembrane region" description="Helical" evidence="9">
    <location>
        <begin position="254"/>
        <end position="275"/>
    </location>
</feature>
<dbReference type="InterPro" id="IPR000515">
    <property type="entry name" value="MetI-like"/>
</dbReference>
<feature type="transmembrane region" description="Helical" evidence="9">
    <location>
        <begin position="136"/>
        <end position="155"/>
    </location>
</feature>
<keyword evidence="6 9" id="KW-0812">Transmembrane</keyword>
<proteinExistence type="inferred from homology"/>
<evidence type="ECO:0000313" key="11">
    <source>
        <dbReference type="EMBL" id="WBA43915.1"/>
    </source>
</evidence>
<name>A0ABY7LXB5_9BACT</name>
<geneLocation type="plasmid" evidence="11 12">
    <name>unnamed1</name>
</geneLocation>
<evidence type="ECO:0000256" key="6">
    <source>
        <dbReference type="ARBA" id="ARBA00022692"/>
    </source>
</evidence>
<comment type="similarity">
    <text evidence="2 9">Belongs to the binding-protein-dependent transport system permease family. CysTW subfamily.</text>
</comment>
<evidence type="ECO:0000256" key="3">
    <source>
        <dbReference type="ARBA" id="ARBA00016864"/>
    </source>
</evidence>
<gene>
    <name evidence="11" type="primary">pstA</name>
    <name evidence="11" type="ORF">O3303_20320</name>
</gene>
<evidence type="ECO:0000256" key="9">
    <source>
        <dbReference type="RuleBase" id="RU363043"/>
    </source>
</evidence>
<dbReference type="RefSeq" id="WP_269561951.1">
    <property type="nucleotide sequence ID" value="NZ_CP114768.1"/>
</dbReference>
<dbReference type="Pfam" id="PF00528">
    <property type="entry name" value="BPD_transp_1"/>
    <property type="match status" value="1"/>
</dbReference>
<dbReference type="InterPro" id="IPR035906">
    <property type="entry name" value="MetI-like_sf"/>
</dbReference>
<keyword evidence="8 9" id="KW-0472">Membrane</keyword>
<dbReference type="InterPro" id="IPR005672">
    <property type="entry name" value="Phosphate_PstA"/>
</dbReference>
<evidence type="ECO:0000256" key="7">
    <source>
        <dbReference type="ARBA" id="ARBA00022989"/>
    </source>
</evidence>